<evidence type="ECO:0000256" key="3">
    <source>
        <dbReference type="ARBA" id="ARBA00022729"/>
    </source>
</evidence>
<dbReference type="CTD" id="79600"/>
<evidence type="ECO:0000259" key="7">
    <source>
        <dbReference type="Pfam" id="PF07773"/>
    </source>
</evidence>
<evidence type="ECO:0000259" key="8">
    <source>
        <dbReference type="Pfam" id="PF25752"/>
    </source>
</evidence>
<keyword evidence="4" id="KW-0970">Cilium biogenesis/degradation</keyword>
<name>A0A9F5MNI1_PYTBI</name>
<dbReference type="Pfam" id="PF07773">
    <property type="entry name" value="TCTN_DUF1619"/>
    <property type="match status" value="2"/>
</dbReference>
<comment type="subunit">
    <text evidence="2">Part of the tectonic-like complex (also named B9 complex).</text>
</comment>
<dbReference type="InterPro" id="IPR040354">
    <property type="entry name" value="TCTN1-3"/>
</dbReference>
<keyword evidence="9" id="KW-1185">Reference proteome</keyword>
<gene>
    <name evidence="10" type="primary">TCTN1</name>
</gene>
<evidence type="ECO:0000256" key="5">
    <source>
        <dbReference type="ARBA" id="ARBA00023180"/>
    </source>
</evidence>
<dbReference type="InterPro" id="IPR057724">
    <property type="entry name" value="TCTN1-3_N"/>
</dbReference>
<dbReference type="PANTHER" id="PTHR14611">
    <property type="entry name" value="TECTONIC FAMILY MEMBER"/>
    <property type="match status" value="1"/>
</dbReference>
<dbReference type="PANTHER" id="PTHR14611:SF1">
    <property type="entry name" value="TECTONIC-1"/>
    <property type="match status" value="1"/>
</dbReference>
<dbReference type="RefSeq" id="XP_025018844.1">
    <property type="nucleotide sequence ID" value="XM_025163076.1"/>
</dbReference>
<evidence type="ECO:0000256" key="6">
    <source>
        <dbReference type="SAM" id="MobiDB-lite"/>
    </source>
</evidence>
<dbReference type="Pfam" id="PF25752">
    <property type="entry name" value="DUF1619_N"/>
    <property type="match status" value="1"/>
</dbReference>
<dbReference type="GO" id="GO:0036038">
    <property type="term" value="C:MKS complex"/>
    <property type="evidence" value="ECO:0007669"/>
    <property type="project" value="TreeGrafter"/>
</dbReference>
<reference evidence="10" key="1">
    <citation type="submission" date="2025-08" db="UniProtKB">
        <authorList>
            <consortium name="RefSeq"/>
        </authorList>
    </citation>
    <scope>IDENTIFICATION</scope>
    <source>
        <tissue evidence="10">Liver</tissue>
    </source>
</reference>
<sequence length="712" mass="77402">MANSSERHQAKKLDQLWVPTTPEEAKQTQSNHSVLWGLGQSQASSSGGETTSPRIPNKKKKGHLGRGYSAKPFPGNAFPAFSERSKAVLPIASRNAERLPAYLAPSPRLPALGAQLRPRPPRPSRLDGAQRPAAVAAPPGAVCFPSLAAARGLPIHGRADERSAFGAGHQSRRSHRCGADSRAPSSFDLRLRRAQRGDLDVAKLCVCDLLEDQCDVNCCCDPVCTAADFSVFTACSVPVVTGDSHFCRQQEALYSIDQSAQPPERVFQLVDKVSPAVFCLQTTNYKAGLSFQAPEIPTLHNFDRLLQEFNRGTFATENDLALEAESETQHEANANDTSRYKFKDLIQTSNGFLRLPAPLFSQCAHGNPAGFLMNQAEKCNTVIKMDECTTFPEFSMQFYTNFSILVVPNSRQTVNVTVQSITIQTPEGLCTRLATTDVVLLPALNNQSCSNVVLEADYLITFTEAGEIVGAAVLLVLGTVNLTTIFVQQTFAIHFIQQDTQPVPLSGSPGYVAGLPIKAGFRSGGSGVIQNLNEGSQLTMMKSTTAQDCFRVEGSRTPVLFGYNMMSGCKVRITDSADCTLLAPDILRVLKGQNFPDCVASFGDSLPQNGLDWVQISYNSTRPTTCEIPVSFEMEVKWTKYGSLVNPQAKIERLTVLITTAALPKVDSGSERILQILSSVSFVDISAPAQPGYKAWPTIEANLPFDFFFPFV</sequence>
<protein>
    <submittedName>
        <fullName evidence="10">Tectonic-1</fullName>
    </submittedName>
</protein>
<feature type="domain" description="Tectonic-1-3" evidence="7">
    <location>
        <begin position="344"/>
        <end position="497"/>
    </location>
</feature>
<dbReference type="OMA" id="AGDVKIC"/>
<accession>A0A9F5MNI1</accession>
<keyword evidence="3" id="KW-0732">Signal</keyword>
<feature type="region of interest" description="Disordered" evidence="6">
    <location>
        <begin position="1"/>
        <end position="71"/>
    </location>
</feature>
<evidence type="ECO:0000313" key="9">
    <source>
        <dbReference type="Proteomes" id="UP000695026"/>
    </source>
</evidence>
<dbReference type="AlphaFoldDB" id="A0A9F5MNI1"/>
<evidence type="ECO:0000256" key="2">
    <source>
        <dbReference type="ARBA" id="ARBA00011495"/>
    </source>
</evidence>
<feature type="compositionally biased region" description="Low complexity" evidence="6">
    <location>
        <begin position="37"/>
        <end position="48"/>
    </location>
</feature>
<feature type="domain" description="Tectonic-1-3" evidence="7">
    <location>
        <begin position="507"/>
        <end position="685"/>
    </location>
</feature>
<feature type="region of interest" description="Disordered" evidence="6">
    <location>
        <begin position="110"/>
        <end position="132"/>
    </location>
</feature>
<dbReference type="KEGG" id="pbi:103056599"/>
<feature type="compositionally biased region" description="Basic and acidic residues" evidence="6">
    <location>
        <begin position="1"/>
        <end position="14"/>
    </location>
</feature>
<dbReference type="GeneID" id="103056599"/>
<evidence type="ECO:0000256" key="4">
    <source>
        <dbReference type="ARBA" id="ARBA00022794"/>
    </source>
</evidence>
<comment type="similarity">
    <text evidence="1">Belongs to the tectonic family.</text>
</comment>
<proteinExistence type="inferred from homology"/>
<dbReference type="InterPro" id="IPR011677">
    <property type="entry name" value="TCTN1-3_dom"/>
</dbReference>
<dbReference type="Proteomes" id="UP000695026">
    <property type="component" value="Unplaced"/>
</dbReference>
<evidence type="ECO:0000313" key="10">
    <source>
        <dbReference type="RefSeq" id="XP_025018844.1"/>
    </source>
</evidence>
<organism evidence="9 10">
    <name type="scientific">Python bivittatus</name>
    <name type="common">Burmese python</name>
    <name type="synonym">Python molurus bivittatus</name>
    <dbReference type="NCBI Taxonomy" id="176946"/>
    <lineage>
        <taxon>Eukaryota</taxon>
        <taxon>Metazoa</taxon>
        <taxon>Chordata</taxon>
        <taxon>Craniata</taxon>
        <taxon>Vertebrata</taxon>
        <taxon>Euteleostomi</taxon>
        <taxon>Lepidosauria</taxon>
        <taxon>Squamata</taxon>
        <taxon>Bifurcata</taxon>
        <taxon>Unidentata</taxon>
        <taxon>Episquamata</taxon>
        <taxon>Toxicofera</taxon>
        <taxon>Serpentes</taxon>
        <taxon>Henophidia</taxon>
        <taxon>Pythonidae</taxon>
        <taxon>Python</taxon>
    </lineage>
</organism>
<dbReference type="GO" id="GO:1904491">
    <property type="term" value="P:protein localization to ciliary transition zone"/>
    <property type="evidence" value="ECO:0007669"/>
    <property type="project" value="TreeGrafter"/>
</dbReference>
<dbReference type="GO" id="GO:0060271">
    <property type="term" value="P:cilium assembly"/>
    <property type="evidence" value="ECO:0007669"/>
    <property type="project" value="TreeGrafter"/>
</dbReference>
<dbReference type="OrthoDB" id="2104337at2759"/>
<feature type="domain" description="Tectonic-1-3 N-terminal" evidence="8">
    <location>
        <begin position="201"/>
        <end position="302"/>
    </location>
</feature>
<evidence type="ECO:0000256" key="1">
    <source>
        <dbReference type="ARBA" id="ARBA00007633"/>
    </source>
</evidence>
<feature type="region of interest" description="Disordered" evidence="6">
    <location>
        <begin position="162"/>
        <end position="183"/>
    </location>
</feature>
<keyword evidence="5" id="KW-0325">Glycoprotein</keyword>